<sequence length="59" mass="6762">MSGPKYAYPYPAQDLLLPSEICFFLCMNGITRVLRSCRHLTIMQLRLLADKLAFLKDGK</sequence>
<comment type="caution">
    <text evidence="2">The sequence shown here is derived from an EMBL/GenBank/DDBJ whole genome shotgun (WGS) entry which is preliminary data.</text>
</comment>
<reference evidence="2 3" key="1">
    <citation type="journal article" date="2024" name="Plant Biotechnol. J.">
        <title>Dendrobium thyrsiflorum genome and its molecular insights into genes involved in important horticultural traits.</title>
        <authorList>
            <person name="Chen B."/>
            <person name="Wang J.Y."/>
            <person name="Zheng P.J."/>
            <person name="Li K.L."/>
            <person name="Liang Y.M."/>
            <person name="Chen X.F."/>
            <person name="Zhang C."/>
            <person name="Zhao X."/>
            <person name="He X."/>
            <person name="Zhang G.Q."/>
            <person name="Liu Z.J."/>
            <person name="Xu Q."/>
        </authorList>
    </citation>
    <scope>NUCLEOTIDE SEQUENCE [LARGE SCALE GENOMIC DNA]</scope>
    <source>
        <strain evidence="2">GZMU011</strain>
    </source>
</reference>
<dbReference type="EMBL" id="JANQDX010000015">
    <property type="protein sequence ID" value="KAL0911423.1"/>
    <property type="molecule type" value="Genomic_DNA"/>
</dbReference>
<keyword evidence="1" id="KW-0812">Transmembrane</keyword>
<protein>
    <submittedName>
        <fullName evidence="2">Uncharacterized protein</fullName>
    </submittedName>
</protein>
<evidence type="ECO:0000313" key="3">
    <source>
        <dbReference type="Proteomes" id="UP001552299"/>
    </source>
</evidence>
<evidence type="ECO:0000313" key="2">
    <source>
        <dbReference type="EMBL" id="KAL0911423.1"/>
    </source>
</evidence>
<keyword evidence="1" id="KW-0472">Membrane</keyword>
<evidence type="ECO:0000256" key="1">
    <source>
        <dbReference type="SAM" id="Phobius"/>
    </source>
</evidence>
<keyword evidence="3" id="KW-1185">Reference proteome</keyword>
<accession>A0ABD0UFH5</accession>
<keyword evidence="1" id="KW-1133">Transmembrane helix</keyword>
<feature type="transmembrane region" description="Helical" evidence="1">
    <location>
        <begin position="15"/>
        <end position="34"/>
    </location>
</feature>
<organism evidence="2 3">
    <name type="scientific">Dendrobium thyrsiflorum</name>
    <name type="common">Pinecone-like raceme dendrobium</name>
    <name type="synonym">Orchid</name>
    <dbReference type="NCBI Taxonomy" id="117978"/>
    <lineage>
        <taxon>Eukaryota</taxon>
        <taxon>Viridiplantae</taxon>
        <taxon>Streptophyta</taxon>
        <taxon>Embryophyta</taxon>
        <taxon>Tracheophyta</taxon>
        <taxon>Spermatophyta</taxon>
        <taxon>Magnoliopsida</taxon>
        <taxon>Liliopsida</taxon>
        <taxon>Asparagales</taxon>
        <taxon>Orchidaceae</taxon>
        <taxon>Epidendroideae</taxon>
        <taxon>Malaxideae</taxon>
        <taxon>Dendrobiinae</taxon>
        <taxon>Dendrobium</taxon>
    </lineage>
</organism>
<proteinExistence type="predicted"/>
<name>A0ABD0UFH5_DENTH</name>
<dbReference type="Proteomes" id="UP001552299">
    <property type="component" value="Unassembled WGS sequence"/>
</dbReference>
<dbReference type="AlphaFoldDB" id="A0ABD0UFH5"/>
<gene>
    <name evidence="2" type="ORF">M5K25_019563</name>
</gene>